<dbReference type="GO" id="GO:0004674">
    <property type="term" value="F:protein serine/threonine kinase activity"/>
    <property type="evidence" value="ECO:0007669"/>
    <property type="project" value="UniProtKB-KW"/>
</dbReference>
<dbReference type="EC" id="2.7.12.1" evidence="9"/>
<dbReference type="GO" id="GO:0005524">
    <property type="term" value="F:ATP binding"/>
    <property type="evidence" value="ECO:0007669"/>
    <property type="project" value="UniProtKB-UniRule"/>
</dbReference>
<dbReference type="InterPro" id="IPR017441">
    <property type="entry name" value="Protein_kinase_ATP_BS"/>
</dbReference>
<sequence length="590" mass="67776">MEQVPMASNPFSHASAFRKESVDSTLRFASQHKRPLYALTLDLITTLKVQQRPLNSYKYLTDMSEPYRNNGKDNAGYGLIVAVDDYIGSMYSKEEDGCSYIPESQYVVISSLGSGTFGQVFKCRNCKDNTLVAIKILRSKLAFFRQGMLEIAVLTALRDLVDTEGKYHTIKMVDYFLYYGHVCIVTELLSVSLYDVLRSHNNVGMGLTFNRQVLRQVLESLHGLSTMNIIHCDIKTENLLLIGNTADIKLIDFGSACFERSTLYTYIQSRHYRAIEIILGLPYSCAIDMWSFGCVAAELFLGIPLFPGENEYNQLLKITEILGPIPDFLLQKGTKTCKYYNGITQNGKVVYIMKSRAEYERENNVKLAENRKYFKYTSLKEICENVPFHRNAFVRENDGQWRAMFYDFLKKVLDYDPIKRLTPSEALTHPFIKSKTTKQELLSLPLPLIPQDVSMEDVVRRVYGNQYSLFYLQTRDRFFSIHHNYFTAFIRALKCGYVLNTVYPNPFKNKPLKVIAQTNFSWRCAEEDNIISWGSNSDSEESRRTSSLQSPSSSMSPRISLRPPIADPRRFTTMVRDTGHYSSFGTYSHF</sequence>
<evidence type="ECO:0000256" key="5">
    <source>
        <dbReference type="ARBA" id="ARBA00022840"/>
    </source>
</evidence>
<dbReference type="Proteomes" id="UP000014680">
    <property type="component" value="Unassembled WGS sequence"/>
</dbReference>
<evidence type="ECO:0000256" key="3">
    <source>
        <dbReference type="ARBA" id="ARBA00022741"/>
    </source>
</evidence>
<gene>
    <name evidence="9" type="ORF">EIN_095040</name>
</gene>
<dbReference type="Pfam" id="PF00069">
    <property type="entry name" value="Pkinase"/>
    <property type="match status" value="1"/>
</dbReference>
<dbReference type="InterPro" id="IPR008271">
    <property type="entry name" value="Ser/Thr_kinase_AS"/>
</dbReference>
<dbReference type="SUPFAM" id="SSF56112">
    <property type="entry name" value="Protein kinase-like (PK-like)"/>
    <property type="match status" value="1"/>
</dbReference>
<feature type="compositionally biased region" description="Low complexity" evidence="7">
    <location>
        <begin position="545"/>
        <end position="564"/>
    </location>
</feature>
<dbReference type="GO" id="GO:0004712">
    <property type="term" value="F:protein serine/threonine/tyrosine kinase activity"/>
    <property type="evidence" value="ECO:0007669"/>
    <property type="project" value="UniProtKB-EC"/>
</dbReference>
<dbReference type="GeneID" id="14886339"/>
<dbReference type="GO" id="GO:0004713">
    <property type="term" value="F:protein tyrosine kinase activity"/>
    <property type="evidence" value="ECO:0007669"/>
    <property type="project" value="TreeGrafter"/>
</dbReference>
<dbReference type="InterPro" id="IPR050494">
    <property type="entry name" value="Ser_Thr_dual-spec_kinase"/>
</dbReference>
<keyword evidence="10" id="KW-1185">Reference proteome</keyword>
<organism evidence="9 10">
    <name type="scientific">Entamoeba invadens IP1</name>
    <dbReference type="NCBI Taxonomy" id="370355"/>
    <lineage>
        <taxon>Eukaryota</taxon>
        <taxon>Amoebozoa</taxon>
        <taxon>Evosea</taxon>
        <taxon>Archamoebae</taxon>
        <taxon>Mastigamoebida</taxon>
        <taxon>Entamoebidae</taxon>
        <taxon>Entamoeba</taxon>
    </lineage>
</organism>
<keyword evidence="2 9" id="KW-0808">Transferase</keyword>
<dbReference type="PANTHER" id="PTHR24058:SF17">
    <property type="entry name" value="HOMEODOMAIN INTERACTING PROTEIN KINASE, ISOFORM D"/>
    <property type="match status" value="1"/>
</dbReference>
<dbReference type="Gene3D" id="1.10.510.10">
    <property type="entry name" value="Transferase(Phosphotransferase) domain 1"/>
    <property type="match status" value="1"/>
</dbReference>
<accession>A0A0A1U053</accession>
<dbReference type="SMART" id="SM00220">
    <property type="entry name" value="S_TKc"/>
    <property type="match status" value="1"/>
</dbReference>
<dbReference type="PROSITE" id="PS00107">
    <property type="entry name" value="PROTEIN_KINASE_ATP"/>
    <property type="match status" value="1"/>
</dbReference>
<feature type="binding site" evidence="6">
    <location>
        <position position="135"/>
    </location>
    <ligand>
        <name>ATP</name>
        <dbReference type="ChEBI" id="CHEBI:30616"/>
    </ligand>
</feature>
<keyword evidence="3 6" id="KW-0547">Nucleotide-binding</keyword>
<feature type="domain" description="Protein kinase" evidence="8">
    <location>
        <begin position="106"/>
        <end position="432"/>
    </location>
</feature>
<evidence type="ECO:0000256" key="1">
    <source>
        <dbReference type="ARBA" id="ARBA00022527"/>
    </source>
</evidence>
<dbReference type="PANTHER" id="PTHR24058">
    <property type="entry name" value="DUAL SPECIFICITY PROTEIN KINASE"/>
    <property type="match status" value="1"/>
</dbReference>
<name>A0A0A1U053_ENTIV</name>
<dbReference type="KEGG" id="eiv:EIN_095040"/>
<dbReference type="InterPro" id="IPR011009">
    <property type="entry name" value="Kinase-like_dom_sf"/>
</dbReference>
<evidence type="ECO:0000256" key="2">
    <source>
        <dbReference type="ARBA" id="ARBA00022679"/>
    </source>
</evidence>
<feature type="region of interest" description="Disordered" evidence="7">
    <location>
        <begin position="535"/>
        <end position="565"/>
    </location>
</feature>
<evidence type="ECO:0000313" key="9">
    <source>
        <dbReference type="EMBL" id="ELP87267.1"/>
    </source>
</evidence>
<evidence type="ECO:0000256" key="4">
    <source>
        <dbReference type="ARBA" id="ARBA00022777"/>
    </source>
</evidence>
<dbReference type="PROSITE" id="PS00108">
    <property type="entry name" value="PROTEIN_KINASE_ST"/>
    <property type="match status" value="1"/>
</dbReference>
<dbReference type="Gene3D" id="3.30.200.20">
    <property type="entry name" value="Phosphorylase Kinase, domain 1"/>
    <property type="match status" value="1"/>
</dbReference>
<proteinExistence type="predicted"/>
<dbReference type="RefSeq" id="XP_004254038.1">
    <property type="nucleotide sequence ID" value="XM_004253990.1"/>
</dbReference>
<protein>
    <submittedName>
        <fullName evidence="9">Serine/threonine protein kinase ppk15, putative</fullName>
        <ecNumber evidence="9">2.7.12.1</ecNumber>
    </submittedName>
</protein>
<dbReference type="AlphaFoldDB" id="A0A0A1U053"/>
<dbReference type="EMBL" id="KB206860">
    <property type="protein sequence ID" value="ELP87267.1"/>
    <property type="molecule type" value="Genomic_DNA"/>
</dbReference>
<dbReference type="GO" id="GO:0005737">
    <property type="term" value="C:cytoplasm"/>
    <property type="evidence" value="ECO:0007669"/>
    <property type="project" value="TreeGrafter"/>
</dbReference>
<dbReference type="PROSITE" id="PS50011">
    <property type="entry name" value="PROTEIN_KINASE_DOM"/>
    <property type="match status" value="1"/>
</dbReference>
<keyword evidence="5 6" id="KW-0067">ATP-binding</keyword>
<evidence type="ECO:0000313" key="10">
    <source>
        <dbReference type="Proteomes" id="UP000014680"/>
    </source>
</evidence>
<dbReference type="InterPro" id="IPR000719">
    <property type="entry name" value="Prot_kinase_dom"/>
</dbReference>
<reference evidence="9 10" key="1">
    <citation type="submission" date="2012-10" db="EMBL/GenBank/DDBJ databases">
        <authorList>
            <person name="Zafar N."/>
            <person name="Inman J."/>
            <person name="Hall N."/>
            <person name="Lorenzi H."/>
            <person name="Caler E."/>
        </authorList>
    </citation>
    <scope>NUCLEOTIDE SEQUENCE [LARGE SCALE GENOMIC DNA]</scope>
    <source>
        <strain evidence="9 10">IP1</strain>
    </source>
</reference>
<evidence type="ECO:0000256" key="7">
    <source>
        <dbReference type="SAM" id="MobiDB-lite"/>
    </source>
</evidence>
<evidence type="ECO:0000256" key="6">
    <source>
        <dbReference type="PROSITE-ProRule" id="PRU10141"/>
    </source>
</evidence>
<dbReference type="VEuPathDB" id="AmoebaDB:EIN_095040"/>
<keyword evidence="4 9" id="KW-0418">Kinase</keyword>
<dbReference type="OrthoDB" id="9332038at2759"/>
<evidence type="ECO:0000259" key="8">
    <source>
        <dbReference type="PROSITE" id="PS50011"/>
    </source>
</evidence>
<keyword evidence="1 9" id="KW-0723">Serine/threonine-protein kinase</keyword>